<reference evidence="8 9" key="1">
    <citation type="submission" date="2016-10" db="EMBL/GenBank/DDBJ databases">
        <authorList>
            <person name="Varghese N."/>
            <person name="Submissions S."/>
        </authorList>
    </citation>
    <scope>NUCLEOTIDE SEQUENCE [LARGE SCALE GENOMIC DNA]</scope>
    <source>
        <strain evidence="8 9">DSM 13796</strain>
    </source>
</reference>
<evidence type="ECO:0000256" key="1">
    <source>
        <dbReference type="ARBA" id="ARBA00010243"/>
    </source>
</evidence>
<comment type="similarity">
    <text evidence="1">Belongs to the UPF0758 family.</text>
</comment>
<dbReference type="InterPro" id="IPR001405">
    <property type="entry name" value="UPF0758"/>
</dbReference>
<keyword evidence="4" id="KW-0378">Hydrolase</keyword>
<dbReference type="InterPro" id="IPR037518">
    <property type="entry name" value="MPN"/>
</dbReference>
<evidence type="ECO:0000256" key="2">
    <source>
        <dbReference type="ARBA" id="ARBA00022670"/>
    </source>
</evidence>
<proteinExistence type="inferred from homology"/>
<protein>
    <submittedName>
        <fullName evidence="8">DNA repair protein RadC</fullName>
    </submittedName>
</protein>
<evidence type="ECO:0000256" key="6">
    <source>
        <dbReference type="ARBA" id="ARBA00023049"/>
    </source>
</evidence>
<dbReference type="PANTHER" id="PTHR30471">
    <property type="entry name" value="DNA REPAIR PROTEIN RADC"/>
    <property type="match status" value="1"/>
</dbReference>
<evidence type="ECO:0000313" key="8">
    <source>
        <dbReference type="EMBL" id="SFQ89100.1"/>
    </source>
</evidence>
<dbReference type="RefSeq" id="WP_061802910.1">
    <property type="nucleotide sequence ID" value="NZ_FOXX01000031.1"/>
</dbReference>
<dbReference type="PROSITE" id="PS50249">
    <property type="entry name" value="MPN"/>
    <property type="match status" value="1"/>
</dbReference>
<dbReference type="GeneID" id="93713703"/>
<evidence type="ECO:0000256" key="3">
    <source>
        <dbReference type="ARBA" id="ARBA00022723"/>
    </source>
</evidence>
<keyword evidence="2" id="KW-0645">Protease</keyword>
<comment type="caution">
    <text evidence="8">The sequence shown here is derived from an EMBL/GenBank/DDBJ whole genome shotgun (WGS) entry which is preliminary data.</text>
</comment>
<keyword evidence="9" id="KW-1185">Reference proteome</keyword>
<keyword evidence="5" id="KW-0862">Zinc</keyword>
<keyword evidence="3" id="KW-0479">Metal-binding</keyword>
<dbReference type="EMBL" id="FOXX01000031">
    <property type="protein sequence ID" value="SFQ89100.1"/>
    <property type="molecule type" value="Genomic_DNA"/>
</dbReference>
<gene>
    <name evidence="8" type="ORF">SAMN02745910_05201</name>
</gene>
<evidence type="ECO:0000256" key="4">
    <source>
        <dbReference type="ARBA" id="ARBA00022801"/>
    </source>
</evidence>
<dbReference type="CDD" id="cd08071">
    <property type="entry name" value="MPN_DUF2466"/>
    <property type="match status" value="1"/>
</dbReference>
<dbReference type="Proteomes" id="UP000182762">
    <property type="component" value="Unassembled WGS sequence"/>
</dbReference>
<dbReference type="Pfam" id="PF04002">
    <property type="entry name" value="RadC"/>
    <property type="match status" value="1"/>
</dbReference>
<keyword evidence="6" id="KW-0482">Metalloprotease</keyword>
<evidence type="ECO:0000259" key="7">
    <source>
        <dbReference type="PROSITE" id="PS50249"/>
    </source>
</evidence>
<organism evidence="8 9">
    <name type="scientific">Priestia endophytica DSM 13796</name>
    <dbReference type="NCBI Taxonomy" id="1121089"/>
    <lineage>
        <taxon>Bacteria</taxon>
        <taxon>Bacillati</taxon>
        <taxon>Bacillota</taxon>
        <taxon>Bacilli</taxon>
        <taxon>Bacillales</taxon>
        <taxon>Bacillaceae</taxon>
        <taxon>Priestia</taxon>
    </lineage>
</organism>
<dbReference type="PANTHER" id="PTHR30471:SF3">
    <property type="entry name" value="UPF0758 PROTEIN YEES-RELATED"/>
    <property type="match status" value="1"/>
</dbReference>
<accession>A0A1I6C7D7</accession>
<evidence type="ECO:0000313" key="9">
    <source>
        <dbReference type="Proteomes" id="UP000182762"/>
    </source>
</evidence>
<name>A0A1I6C7D7_9BACI</name>
<dbReference type="InterPro" id="IPR025657">
    <property type="entry name" value="RadC_JAB"/>
</dbReference>
<dbReference type="Gene3D" id="3.40.140.10">
    <property type="entry name" value="Cytidine Deaminase, domain 2"/>
    <property type="match status" value="1"/>
</dbReference>
<evidence type="ECO:0000256" key="5">
    <source>
        <dbReference type="ARBA" id="ARBA00022833"/>
    </source>
</evidence>
<sequence length="150" mass="16619">MELESVIEVVRIKQEVREVEFPYLGYVVGSPEEAAEVAQCYIGDEDREVVLVMMLNTKHEVIGLHRAHVGTLNSSVLHVRDIYKCAILNNACSILLAHNHPSNVCRASSEDIRVTQQLEEAGMILGIPLLDHIIVGRDSFTSLKEAGILS</sequence>
<feature type="domain" description="MPN" evidence="7">
    <location>
        <begin position="27"/>
        <end position="149"/>
    </location>
</feature>